<sequence>LNNTMDAPWIHLITRTKDDISSGGNMSARLRRPTSRVWSNHERMGLIMWPTRQRDRLALDIITGSSVSLPSAHRCHRDSYLHWSSCSNPSPNDRERCLVPYNDRNSERDQALSVPGSNTAEDLEVVKRHARFLCVSYPYHDQSCDSMGKVTGLSSATSESGWLKRTIPTGV</sequence>
<reference evidence="1" key="1">
    <citation type="submission" date="2019-10" db="EMBL/GenBank/DDBJ databases">
        <authorList>
            <consortium name="DOE Joint Genome Institute"/>
            <person name="Kuo A."/>
            <person name="Miyauchi S."/>
            <person name="Kiss E."/>
            <person name="Drula E."/>
            <person name="Kohler A."/>
            <person name="Sanchez-Garcia M."/>
            <person name="Andreopoulos B."/>
            <person name="Barry K.W."/>
            <person name="Bonito G."/>
            <person name="Buee M."/>
            <person name="Carver A."/>
            <person name="Chen C."/>
            <person name="Cichocki N."/>
            <person name="Clum A."/>
            <person name="Culley D."/>
            <person name="Crous P.W."/>
            <person name="Fauchery L."/>
            <person name="Girlanda M."/>
            <person name="Hayes R."/>
            <person name="Keri Z."/>
            <person name="LaButti K."/>
            <person name="Lipzen A."/>
            <person name="Lombard V."/>
            <person name="Magnuson J."/>
            <person name="Maillard F."/>
            <person name="Morin E."/>
            <person name="Murat C."/>
            <person name="Nolan M."/>
            <person name="Ohm R."/>
            <person name="Pangilinan J."/>
            <person name="Pereira M."/>
            <person name="Perotto S."/>
            <person name="Peter M."/>
            <person name="Riley R."/>
            <person name="Sitrit Y."/>
            <person name="Stielow B."/>
            <person name="Szollosi G."/>
            <person name="Zifcakova L."/>
            <person name="Stursova M."/>
            <person name="Spatafora J.W."/>
            <person name="Tedersoo L."/>
            <person name="Vaario L.-M."/>
            <person name="Yamada A."/>
            <person name="Yan M."/>
            <person name="Wang P."/>
            <person name="Xu J."/>
            <person name="Bruns T."/>
            <person name="Baldrian P."/>
            <person name="Vilgalys R."/>
            <person name="Henrissat B."/>
            <person name="Grigoriev I.V."/>
            <person name="Hibbett D."/>
            <person name="Nagy L.G."/>
            <person name="Martin F.M."/>
        </authorList>
    </citation>
    <scope>NUCLEOTIDE SEQUENCE</scope>
    <source>
        <strain evidence="1">BED1</strain>
    </source>
</reference>
<comment type="caution">
    <text evidence="1">The sequence shown here is derived from an EMBL/GenBank/DDBJ whole genome shotgun (WGS) entry which is preliminary data.</text>
</comment>
<gene>
    <name evidence="1" type="ORF">L210DRAFT_948146</name>
</gene>
<dbReference type="EMBL" id="WHUW01000011">
    <property type="protein sequence ID" value="KAF8440799.1"/>
    <property type="molecule type" value="Genomic_DNA"/>
</dbReference>
<dbReference type="AlphaFoldDB" id="A0AAD4BUS1"/>
<accession>A0AAD4BUS1</accession>
<dbReference type="Proteomes" id="UP001194468">
    <property type="component" value="Unassembled WGS sequence"/>
</dbReference>
<protein>
    <submittedName>
        <fullName evidence="1">Uncharacterized protein</fullName>
    </submittedName>
</protein>
<feature type="non-terminal residue" evidence="1">
    <location>
        <position position="1"/>
    </location>
</feature>
<evidence type="ECO:0000313" key="2">
    <source>
        <dbReference type="Proteomes" id="UP001194468"/>
    </source>
</evidence>
<reference evidence="1" key="2">
    <citation type="journal article" date="2020" name="Nat. Commun.">
        <title>Large-scale genome sequencing of mycorrhizal fungi provides insights into the early evolution of symbiotic traits.</title>
        <authorList>
            <person name="Miyauchi S."/>
            <person name="Kiss E."/>
            <person name="Kuo A."/>
            <person name="Drula E."/>
            <person name="Kohler A."/>
            <person name="Sanchez-Garcia M."/>
            <person name="Morin E."/>
            <person name="Andreopoulos B."/>
            <person name="Barry K.W."/>
            <person name="Bonito G."/>
            <person name="Buee M."/>
            <person name="Carver A."/>
            <person name="Chen C."/>
            <person name="Cichocki N."/>
            <person name="Clum A."/>
            <person name="Culley D."/>
            <person name="Crous P.W."/>
            <person name="Fauchery L."/>
            <person name="Girlanda M."/>
            <person name="Hayes R.D."/>
            <person name="Keri Z."/>
            <person name="LaButti K."/>
            <person name="Lipzen A."/>
            <person name="Lombard V."/>
            <person name="Magnuson J."/>
            <person name="Maillard F."/>
            <person name="Murat C."/>
            <person name="Nolan M."/>
            <person name="Ohm R.A."/>
            <person name="Pangilinan J."/>
            <person name="Pereira M.F."/>
            <person name="Perotto S."/>
            <person name="Peter M."/>
            <person name="Pfister S."/>
            <person name="Riley R."/>
            <person name="Sitrit Y."/>
            <person name="Stielow J.B."/>
            <person name="Szollosi G."/>
            <person name="Zifcakova L."/>
            <person name="Stursova M."/>
            <person name="Spatafora J.W."/>
            <person name="Tedersoo L."/>
            <person name="Vaario L.M."/>
            <person name="Yamada A."/>
            <person name="Yan M."/>
            <person name="Wang P."/>
            <person name="Xu J."/>
            <person name="Bruns T."/>
            <person name="Baldrian P."/>
            <person name="Vilgalys R."/>
            <person name="Dunand C."/>
            <person name="Henrissat B."/>
            <person name="Grigoriev I.V."/>
            <person name="Hibbett D."/>
            <person name="Nagy L.G."/>
            <person name="Martin F.M."/>
        </authorList>
    </citation>
    <scope>NUCLEOTIDE SEQUENCE</scope>
    <source>
        <strain evidence="1">BED1</strain>
    </source>
</reference>
<keyword evidence="2" id="KW-1185">Reference proteome</keyword>
<proteinExistence type="predicted"/>
<evidence type="ECO:0000313" key="1">
    <source>
        <dbReference type="EMBL" id="KAF8440799.1"/>
    </source>
</evidence>
<organism evidence="1 2">
    <name type="scientific">Boletus edulis BED1</name>
    <dbReference type="NCBI Taxonomy" id="1328754"/>
    <lineage>
        <taxon>Eukaryota</taxon>
        <taxon>Fungi</taxon>
        <taxon>Dikarya</taxon>
        <taxon>Basidiomycota</taxon>
        <taxon>Agaricomycotina</taxon>
        <taxon>Agaricomycetes</taxon>
        <taxon>Agaricomycetidae</taxon>
        <taxon>Boletales</taxon>
        <taxon>Boletineae</taxon>
        <taxon>Boletaceae</taxon>
        <taxon>Boletoideae</taxon>
        <taxon>Boletus</taxon>
    </lineage>
</organism>
<name>A0AAD4BUS1_BOLED</name>